<dbReference type="Proteomes" id="UP001140011">
    <property type="component" value="Unassembled WGS sequence"/>
</dbReference>
<reference evidence="2" key="1">
    <citation type="submission" date="2022-07" db="EMBL/GenBank/DDBJ databases">
        <title>Phylogenomic reconstructions and comparative analyses of Kickxellomycotina fungi.</title>
        <authorList>
            <person name="Reynolds N.K."/>
            <person name="Stajich J.E."/>
            <person name="Barry K."/>
            <person name="Grigoriev I.V."/>
            <person name="Crous P."/>
            <person name="Smith M.E."/>
        </authorList>
    </citation>
    <scope>NUCLEOTIDE SEQUENCE</scope>
    <source>
        <strain evidence="2">BCRC 34297</strain>
    </source>
</reference>
<organism evidence="2 3">
    <name type="scientific">Coemansia pectinata</name>
    <dbReference type="NCBI Taxonomy" id="1052879"/>
    <lineage>
        <taxon>Eukaryota</taxon>
        <taxon>Fungi</taxon>
        <taxon>Fungi incertae sedis</taxon>
        <taxon>Zoopagomycota</taxon>
        <taxon>Kickxellomycotina</taxon>
        <taxon>Kickxellomycetes</taxon>
        <taxon>Kickxellales</taxon>
        <taxon>Kickxellaceae</taxon>
        <taxon>Coemansia</taxon>
    </lineage>
</organism>
<accession>A0A9W8LD12</accession>
<feature type="compositionally biased region" description="Acidic residues" evidence="1">
    <location>
        <begin position="175"/>
        <end position="187"/>
    </location>
</feature>
<evidence type="ECO:0000256" key="1">
    <source>
        <dbReference type="SAM" id="MobiDB-lite"/>
    </source>
</evidence>
<feature type="compositionally biased region" description="Polar residues" evidence="1">
    <location>
        <begin position="195"/>
        <end position="204"/>
    </location>
</feature>
<feature type="compositionally biased region" description="Low complexity" evidence="1">
    <location>
        <begin position="210"/>
        <end position="234"/>
    </location>
</feature>
<feature type="region of interest" description="Disordered" evidence="1">
    <location>
        <begin position="94"/>
        <end position="117"/>
    </location>
</feature>
<feature type="region of interest" description="Disordered" evidence="1">
    <location>
        <begin position="149"/>
        <end position="283"/>
    </location>
</feature>
<name>A0A9W8LD12_9FUNG</name>
<protein>
    <submittedName>
        <fullName evidence="2">Uncharacterized protein</fullName>
    </submittedName>
</protein>
<gene>
    <name evidence="2" type="ORF">GGI19_001912</name>
</gene>
<evidence type="ECO:0000313" key="2">
    <source>
        <dbReference type="EMBL" id="KAJ2755098.1"/>
    </source>
</evidence>
<keyword evidence="3" id="KW-1185">Reference proteome</keyword>
<proteinExistence type="predicted"/>
<dbReference type="AlphaFoldDB" id="A0A9W8LD12"/>
<evidence type="ECO:0000313" key="3">
    <source>
        <dbReference type="Proteomes" id="UP001140011"/>
    </source>
</evidence>
<feature type="compositionally biased region" description="Polar residues" evidence="1">
    <location>
        <begin position="108"/>
        <end position="117"/>
    </location>
</feature>
<sequence length="370" mass="38188">MKEYIIIAFLGAAILTGTLDVRDIIGLFLGVLLKDLLDRMYPTTQHTGFVHTARRHTSKATNRPALVTYNVGTSMDTDSPAPVTYNVGTQVYGPSPPRVVDQGVQADEPQTATSSAGVQTGAPVLVAISVAVQVDEPRVAASSACVQTDLPVYDEESEYDSDDQSDDTSSNSSSDESDDTSSDESESDDKAASVSERTASSTSDADTKNTSTSTQASTPASSSGSLVSSTVTVSRKLPSSAAPTLAPTTDNKSAVTVSQTSMPASSSKNAASSASTANRQSPATGTLKANYAMSTSGSKDGIQVSTFGTGVLNPGVPLDTVGTTHAGAQDDDIMMSTADTDPHDCDVVIDAKDTVARDDDNLMGTAYIDP</sequence>
<feature type="compositionally biased region" description="Acidic residues" evidence="1">
    <location>
        <begin position="152"/>
        <end position="166"/>
    </location>
</feature>
<feature type="compositionally biased region" description="Polar residues" evidence="1">
    <location>
        <begin position="246"/>
        <end position="260"/>
    </location>
</feature>
<feature type="compositionally biased region" description="Low complexity" evidence="1">
    <location>
        <begin position="261"/>
        <end position="277"/>
    </location>
</feature>
<dbReference type="EMBL" id="JANBUH010000078">
    <property type="protein sequence ID" value="KAJ2755098.1"/>
    <property type="molecule type" value="Genomic_DNA"/>
</dbReference>
<comment type="caution">
    <text evidence="2">The sequence shown here is derived from an EMBL/GenBank/DDBJ whole genome shotgun (WGS) entry which is preliminary data.</text>
</comment>